<dbReference type="EMBL" id="WMFC01000007">
    <property type="protein sequence ID" value="MYL67529.1"/>
    <property type="molecule type" value="Genomic_DNA"/>
</dbReference>
<comment type="caution">
    <text evidence="2">The sequence shown here is derived from an EMBL/GenBank/DDBJ whole genome shotgun (WGS) entry which is preliminary data.</text>
</comment>
<proteinExistence type="predicted"/>
<reference evidence="2 3" key="1">
    <citation type="submission" date="2019-11" db="EMBL/GenBank/DDBJ databases">
        <title>Genome sequences of 17 halophilic strains isolated from different environments.</title>
        <authorList>
            <person name="Furrow R.E."/>
        </authorList>
    </citation>
    <scope>NUCLEOTIDE SEQUENCE [LARGE SCALE GENOMIC DNA]</scope>
    <source>
        <strain evidence="2 3">22502_06_Cabo</strain>
    </source>
</reference>
<gene>
    <name evidence="2" type="ORF">GLW30_07270</name>
</gene>
<accession>A0A6B1ILM1</accession>
<evidence type="ECO:0000313" key="2">
    <source>
        <dbReference type="EMBL" id="MYL67529.1"/>
    </source>
</evidence>
<dbReference type="Proteomes" id="UP000452321">
    <property type="component" value="Unassembled WGS sequence"/>
</dbReference>
<evidence type="ECO:0000313" key="3">
    <source>
        <dbReference type="Proteomes" id="UP000452321"/>
    </source>
</evidence>
<organism evidence="2 3">
    <name type="scientific">Halorubrum distributum</name>
    <dbReference type="NCBI Taxonomy" id="29283"/>
    <lineage>
        <taxon>Archaea</taxon>
        <taxon>Methanobacteriati</taxon>
        <taxon>Methanobacteriota</taxon>
        <taxon>Stenosarchaea group</taxon>
        <taxon>Halobacteria</taxon>
        <taxon>Halobacteriales</taxon>
        <taxon>Haloferacaceae</taxon>
        <taxon>Halorubrum</taxon>
        <taxon>Halorubrum distributum group</taxon>
    </lineage>
</organism>
<feature type="transmembrane region" description="Helical" evidence="1">
    <location>
        <begin position="131"/>
        <end position="155"/>
    </location>
</feature>
<dbReference type="AlphaFoldDB" id="A0A6B1ILM1"/>
<keyword evidence="1" id="KW-0812">Transmembrane</keyword>
<sequence length="160" mass="16829">MDRRLLAVPGALLVLLFVADVSVVGWQASLRAGTPASPGSHAVVNASDLSARCADAAVALADGNNVSIRGYRIASESVDLQIERTSVSERWALSDANCADRLAGLDNLRVDGQSYRVLGEYSRERLDRTPLFSLAKLGSGVVGVALLAAGLLATVHRESE</sequence>
<evidence type="ECO:0000256" key="1">
    <source>
        <dbReference type="SAM" id="Phobius"/>
    </source>
</evidence>
<keyword evidence="1" id="KW-0472">Membrane</keyword>
<protein>
    <submittedName>
        <fullName evidence="2">Uncharacterized protein</fullName>
    </submittedName>
</protein>
<keyword evidence="1" id="KW-1133">Transmembrane helix</keyword>
<name>A0A6B1ILM1_9EURY</name>
<dbReference type="RefSeq" id="WP_007995758.1">
    <property type="nucleotide sequence ID" value="NZ_WMFC01000007.1"/>
</dbReference>